<dbReference type="EMBL" id="NHTK01005052">
    <property type="protein sequence ID" value="PPQ83205.1"/>
    <property type="molecule type" value="Genomic_DNA"/>
</dbReference>
<reference evidence="3 4" key="1">
    <citation type="journal article" date="2018" name="Evol. Lett.">
        <title>Horizontal gene cluster transfer increased hallucinogenic mushroom diversity.</title>
        <authorList>
            <person name="Reynolds H.T."/>
            <person name="Vijayakumar V."/>
            <person name="Gluck-Thaler E."/>
            <person name="Korotkin H.B."/>
            <person name="Matheny P.B."/>
            <person name="Slot J.C."/>
        </authorList>
    </citation>
    <scope>NUCLEOTIDE SEQUENCE [LARGE SCALE GENOMIC DNA]</scope>
    <source>
        <strain evidence="3 4">2629</strain>
    </source>
</reference>
<sequence>MSKRPKISKTTSSNPFLDLEAVVADEEEEEEGALARESDEDFIDHGLDFEYEPYAPPSTREPLSNILDLSDGNDTENNNMYDSELDSDLEELIEDIAADTADDPYWRLACKAGMEKDVVEALERRAEYLKQGIRSTFHPTLRMGWVYLQAKVTKRLYDFLLNTKGVLRRGKKVVIRASTPEEFLGVLRSDAINTMHCVDRDEWVGVVRGAYKGDPAITVAVDGDLVDVVVIPRLNLTRKRKAAGLKHSPSLFDAVEYQQNFPGKIVHSRGEQLFSVGACDFEFGLLRLSLAWEAIDPTQINLPTQILDLFQRSGHPAVCCVIHIPKPLEWCINCGDQVLLPHKAQRGTVSLVGTTQVCVDVGEAGIIQTRWNHLRKAISVGNYVEIGAGPCKEAAGWVVNQVDQTCIVLQAQEGTNKIEEIPIHINWLKVATPPVHLPKPTRVLNSVVKEYMPWRNTRVIVIKRKDANTGKIWKIIDVVKHQESSRAGARLVVELEDYNPNLPFLHITVDSEDVVDAVTHLKLGQKRSPPLSQAPAYASTEWPSSAQTPMHPTSLNDSVAPAWDPISPANPSVDANSLLDFSNVDSAPSASLTLPAHPLLNPLLSNITFKTTVTGSKYTNSKLDVKVVNIDGHLSLQHRTFKTWNVLEPAWVQPQHPRISRDNSLLAVIEGEYVGQFARRVDNVEVDGQMLMMLACVTHSEGIRDTLMPGLIYLPPSSLCICSETDSSKKLNKRLMDSLCNDARKGCL</sequence>
<organism evidence="3 4">
    <name type="scientific">Panaeolus cyanescens</name>
    <dbReference type="NCBI Taxonomy" id="181874"/>
    <lineage>
        <taxon>Eukaryota</taxon>
        <taxon>Fungi</taxon>
        <taxon>Dikarya</taxon>
        <taxon>Basidiomycota</taxon>
        <taxon>Agaricomycotina</taxon>
        <taxon>Agaricomycetes</taxon>
        <taxon>Agaricomycetidae</taxon>
        <taxon>Agaricales</taxon>
        <taxon>Agaricineae</taxon>
        <taxon>Galeropsidaceae</taxon>
        <taxon>Panaeolus</taxon>
    </lineage>
</organism>
<dbReference type="Pfam" id="PF03439">
    <property type="entry name" value="Spt5-NGN"/>
    <property type="match status" value="1"/>
</dbReference>
<dbReference type="AlphaFoldDB" id="A0A409WXH4"/>
<dbReference type="InterPro" id="IPR005100">
    <property type="entry name" value="NGN-domain"/>
</dbReference>
<proteinExistence type="predicted"/>
<comment type="caution">
    <text evidence="3">The sequence shown here is derived from an EMBL/GenBank/DDBJ whole genome shotgun (WGS) entry which is preliminary data.</text>
</comment>
<dbReference type="OrthoDB" id="3048815at2759"/>
<dbReference type="GO" id="GO:0006354">
    <property type="term" value="P:DNA-templated transcription elongation"/>
    <property type="evidence" value="ECO:0007669"/>
    <property type="project" value="InterPro"/>
</dbReference>
<dbReference type="InterPro" id="IPR036735">
    <property type="entry name" value="NGN_dom_sf"/>
</dbReference>
<evidence type="ECO:0000256" key="1">
    <source>
        <dbReference type="SAM" id="MobiDB-lite"/>
    </source>
</evidence>
<evidence type="ECO:0000313" key="4">
    <source>
        <dbReference type="Proteomes" id="UP000284842"/>
    </source>
</evidence>
<feature type="region of interest" description="Disordered" evidence="1">
    <location>
        <begin position="525"/>
        <end position="567"/>
    </location>
</feature>
<dbReference type="Gene3D" id="3.30.70.940">
    <property type="entry name" value="NusG, N-terminal domain"/>
    <property type="match status" value="1"/>
</dbReference>
<evidence type="ECO:0000313" key="3">
    <source>
        <dbReference type="EMBL" id="PPQ83205.1"/>
    </source>
</evidence>
<dbReference type="Proteomes" id="UP000284842">
    <property type="component" value="Unassembled WGS sequence"/>
</dbReference>
<accession>A0A409WXH4</accession>
<dbReference type="STRING" id="181874.A0A409WXH4"/>
<protein>
    <recommendedName>
        <fullName evidence="2">NGN domain-containing protein</fullName>
    </recommendedName>
</protein>
<dbReference type="InParanoid" id="A0A409WXH4"/>
<feature type="compositionally biased region" description="Polar residues" evidence="1">
    <location>
        <begin position="541"/>
        <end position="557"/>
    </location>
</feature>
<evidence type="ECO:0000259" key="2">
    <source>
        <dbReference type="Pfam" id="PF03439"/>
    </source>
</evidence>
<keyword evidence="4" id="KW-1185">Reference proteome</keyword>
<feature type="domain" description="NGN" evidence="2">
    <location>
        <begin position="105"/>
        <end position="170"/>
    </location>
</feature>
<gene>
    <name evidence="3" type="ORF">CVT24_001328</name>
</gene>
<name>A0A409WXH4_9AGAR</name>